<gene>
    <name evidence="2" type="ORF">ACFO8Q_19715</name>
</gene>
<dbReference type="PANTHER" id="PTHR46066">
    <property type="entry name" value="CHITINASE DOMAIN-CONTAINING PROTEIN 1 FAMILY MEMBER"/>
    <property type="match status" value="1"/>
</dbReference>
<feature type="domain" description="GH18" evidence="1">
    <location>
        <begin position="60"/>
        <end position="318"/>
    </location>
</feature>
<protein>
    <submittedName>
        <fullName evidence="2">Glycosyl hydrolase family 18 protein</fullName>
    </submittedName>
</protein>
<evidence type="ECO:0000313" key="2">
    <source>
        <dbReference type="EMBL" id="MFC4769561.1"/>
    </source>
</evidence>
<keyword evidence="3" id="KW-1185">Reference proteome</keyword>
<evidence type="ECO:0000259" key="1">
    <source>
        <dbReference type="PROSITE" id="PS51910"/>
    </source>
</evidence>
<dbReference type="PROSITE" id="PS51910">
    <property type="entry name" value="GH18_2"/>
    <property type="match status" value="1"/>
</dbReference>
<dbReference type="SMART" id="SM00636">
    <property type="entry name" value="Glyco_18"/>
    <property type="match status" value="1"/>
</dbReference>
<keyword evidence="2" id="KW-0378">Hydrolase</keyword>
<dbReference type="Pfam" id="PF00704">
    <property type="entry name" value="Glyco_hydro_18"/>
    <property type="match status" value="1"/>
</dbReference>
<dbReference type="EMBL" id="JBHSHC010000137">
    <property type="protein sequence ID" value="MFC4769561.1"/>
    <property type="molecule type" value="Genomic_DNA"/>
</dbReference>
<organism evidence="2 3">
    <name type="scientific">Effusibacillus consociatus</name>
    <dbReference type="NCBI Taxonomy" id="1117041"/>
    <lineage>
        <taxon>Bacteria</taxon>
        <taxon>Bacillati</taxon>
        <taxon>Bacillota</taxon>
        <taxon>Bacilli</taxon>
        <taxon>Bacillales</taxon>
        <taxon>Alicyclobacillaceae</taxon>
        <taxon>Effusibacillus</taxon>
    </lineage>
</organism>
<accession>A0ABV9Q4Z5</accession>
<evidence type="ECO:0000313" key="3">
    <source>
        <dbReference type="Proteomes" id="UP001596002"/>
    </source>
</evidence>
<proteinExistence type="predicted"/>
<comment type="caution">
    <text evidence="2">The sequence shown here is derived from an EMBL/GenBank/DDBJ whole genome shotgun (WGS) entry which is preliminary data.</text>
</comment>
<dbReference type="InterPro" id="IPR001223">
    <property type="entry name" value="Glyco_hydro18_cat"/>
</dbReference>
<dbReference type="GO" id="GO:0016787">
    <property type="term" value="F:hydrolase activity"/>
    <property type="evidence" value="ECO:0007669"/>
    <property type="project" value="UniProtKB-KW"/>
</dbReference>
<dbReference type="Gene3D" id="2.30.30.40">
    <property type="entry name" value="SH3 Domains"/>
    <property type="match status" value="1"/>
</dbReference>
<dbReference type="InterPro" id="IPR017853">
    <property type="entry name" value="GH"/>
</dbReference>
<dbReference type="RefSeq" id="WP_380028227.1">
    <property type="nucleotide sequence ID" value="NZ_JBHSHC010000137.1"/>
</dbReference>
<dbReference type="Gene3D" id="3.20.20.80">
    <property type="entry name" value="Glycosidases"/>
    <property type="match status" value="1"/>
</dbReference>
<dbReference type="SUPFAM" id="SSF51445">
    <property type="entry name" value="(Trans)glycosidases"/>
    <property type="match status" value="1"/>
</dbReference>
<sequence>MRDQVQVYSEPNSASGIAASLQKGEEYPIVESARSYYKIQMLGGKQGWVKKSQVQHKKVKRVVMSWNFGGSTNLYMQQSASANQHVVSPRWYVLSDKKDPMVSIQVDPAYVKWAHDNGKQIWPLFGNRFDPELTRSLLSSPEKRQKVVAAIKESLVQYQIDGINVDFENVDIRNKADFVAFVQELSDALKPLGKVVSVDVARISPDPNWSGSYDRAGLGKAADYVILMGYDEHWNGGGKAGSVASLPWTEEGITLLMNEVPSHKIILGVPFYTREWVTDPATGKVTGIDRSMGEVEKLVAERGLQKIRDVNISARQSR</sequence>
<name>A0ABV9Q4Z5_9BACL</name>
<dbReference type="Proteomes" id="UP001596002">
    <property type="component" value="Unassembled WGS sequence"/>
</dbReference>
<dbReference type="InterPro" id="IPR011583">
    <property type="entry name" value="Chitinase_II/V-like_cat"/>
</dbReference>
<dbReference type="PANTHER" id="PTHR46066:SF2">
    <property type="entry name" value="CHITINASE DOMAIN-CONTAINING PROTEIN 1"/>
    <property type="match status" value="1"/>
</dbReference>
<reference evidence="3" key="1">
    <citation type="journal article" date="2019" name="Int. J. Syst. Evol. Microbiol.">
        <title>The Global Catalogue of Microorganisms (GCM) 10K type strain sequencing project: providing services to taxonomists for standard genome sequencing and annotation.</title>
        <authorList>
            <consortium name="The Broad Institute Genomics Platform"/>
            <consortium name="The Broad Institute Genome Sequencing Center for Infectious Disease"/>
            <person name="Wu L."/>
            <person name="Ma J."/>
        </authorList>
    </citation>
    <scope>NUCLEOTIDE SEQUENCE [LARGE SCALE GENOMIC DNA]</scope>
    <source>
        <strain evidence="3">WYCCWR 12678</strain>
    </source>
</reference>